<dbReference type="Proteomes" id="UP000182771">
    <property type="component" value="Unassembled WGS sequence"/>
</dbReference>
<dbReference type="CDD" id="cd12105">
    <property type="entry name" value="HmuY"/>
    <property type="match status" value="1"/>
</dbReference>
<dbReference type="InterPro" id="IPR025921">
    <property type="entry name" value="HmuY"/>
</dbReference>
<protein>
    <submittedName>
        <fullName evidence="1">HmuY protein</fullName>
    </submittedName>
</protein>
<evidence type="ECO:0000313" key="1">
    <source>
        <dbReference type="EMBL" id="SDW89558.1"/>
    </source>
</evidence>
<organism evidence="1 2">
    <name type="scientific">Capnocytophaga granulosa</name>
    <dbReference type="NCBI Taxonomy" id="45242"/>
    <lineage>
        <taxon>Bacteria</taxon>
        <taxon>Pseudomonadati</taxon>
        <taxon>Bacteroidota</taxon>
        <taxon>Flavobacteriia</taxon>
        <taxon>Flavobacteriales</taxon>
        <taxon>Flavobacteriaceae</taxon>
        <taxon>Capnocytophaga</taxon>
    </lineage>
</organism>
<keyword evidence="2" id="KW-1185">Reference proteome</keyword>
<dbReference type="EMBL" id="FNND01000005">
    <property type="protein sequence ID" value="SDW89558.1"/>
    <property type="molecule type" value="Genomic_DNA"/>
</dbReference>
<accession>A0A1H2X9X8</accession>
<proteinExistence type="predicted"/>
<gene>
    <name evidence="1" type="ORF">SAMN05444420_10539</name>
</gene>
<sequence>MKKIFFYMLISILSVSCVKYDALPFTGKVLPRRSGYINEVTNDWIYYNLRTGEIFNAYQVNADIIEGGQKNRLNWDLAFCGNKLRTNSGTSGNGHGGVADMGFQGYDRWQSSSQIPHNVQWVVDTNNVSITMSRREWVSYTVANNITGIPWFDPNRGPQQTTTTANPLLSKALVFSGPPPSYEPSFHTYIVRTADGLHYFKLQIVSWYDESIQIGDTGGRISFYCDELK</sequence>
<evidence type="ECO:0000313" key="2">
    <source>
        <dbReference type="Proteomes" id="UP000182771"/>
    </source>
</evidence>
<dbReference type="PROSITE" id="PS51257">
    <property type="entry name" value="PROKAR_LIPOPROTEIN"/>
    <property type="match status" value="1"/>
</dbReference>
<name>A0A1H2X9X8_9FLAO</name>
<dbReference type="AlphaFoldDB" id="A0A1H2X9X8"/>
<dbReference type="OrthoDB" id="1004781at2"/>
<comment type="caution">
    <text evidence="1">The sequence shown here is derived from an EMBL/GenBank/DDBJ whole genome shotgun (WGS) entry which is preliminary data.</text>
</comment>
<dbReference type="Pfam" id="PF14064">
    <property type="entry name" value="HmuY"/>
    <property type="match status" value="1"/>
</dbReference>
<reference evidence="1 2" key="1">
    <citation type="submission" date="2016-10" db="EMBL/GenBank/DDBJ databases">
        <authorList>
            <person name="Varghese N."/>
            <person name="Submissions S."/>
        </authorList>
    </citation>
    <scope>NUCLEOTIDE SEQUENCE [LARGE SCALE GENOMIC DNA]</scope>
    <source>
        <strain evidence="1 2">DSM 11449</strain>
    </source>
</reference>
<dbReference type="GeneID" id="85016741"/>
<dbReference type="RefSeq" id="WP_016420887.1">
    <property type="nucleotide sequence ID" value="NZ_FNND01000005.1"/>
</dbReference>